<dbReference type="EMBL" id="KI669503">
    <property type="protein sequence ID" value="OCF33787.1"/>
    <property type="molecule type" value="Genomic_DNA"/>
</dbReference>
<feature type="compositionally biased region" description="Basic and acidic residues" evidence="1">
    <location>
        <begin position="121"/>
        <end position="148"/>
    </location>
</feature>
<keyword evidence="3" id="KW-1185">Reference proteome</keyword>
<proteinExistence type="predicted"/>
<evidence type="ECO:0000313" key="3">
    <source>
        <dbReference type="Proteomes" id="UP000092666"/>
    </source>
</evidence>
<accession>A0A1B9GS18</accession>
<name>A0A1B9GS18_9TREE</name>
<gene>
    <name evidence="2" type="ORF">I316_04499</name>
</gene>
<reference evidence="3" key="2">
    <citation type="submission" date="2013-12" db="EMBL/GenBank/DDBJ databases">
        <title>Evolution of pathogenesis and genome organization in the Tremellales.</title>
        <authorList>
            <person name="Cuomo C."/>
            <person name="Litvintseva A."/>
            <person name="Heitman J."/>
            <person name="Chen Y."/>
            <person name="Sun S."/>
            <person name="Springer D."/>
            <person name="Dromer F."/>
            <person name="Young S."/>
            <person name="Zeng Q."/>
            <person name="Chapman S."/>
            <person name="Gujja S."/>
            <person name="Saif S."/>
            <person name="Birren B."/>
        </authorList>
    </citation>
    <scope>NUCLEOTIDE SEQUENCE [LARGE SCALE GENOMIC DNA]</scope>
    <source>
        <strain evidence="3">BCC8398</strain>
    </source>
</reference>
<evidence type="ECO:0000256" key="1">
    <source>
        <dbReference type="SAM" id="MobiDB-lite"/>
    </source>
</evidence>
<reference evidence="2 3" key="1">
    <citation type="submission" date="2013-07" db="EMBL/GenBank/DDBJ databases">
        <title>The Genome Sequence of Cryptococcus heveanensis BCC8398.</title>
        <authorList>
            <consortium name="The Broad Institute Genome Sequencing Platform"/>
            <person name="Cuomo C."/>
            <person name="Litvintseva A."/>
            <person name="Chen Y."/>
            <person name="Heitman J."/>
            <person name="Sun S."/>
            <person name="Springer D."/>
            <person name="Dromer F."/>
            <person name="Young S.K."/>
            <person name="Zeng Q."/>
            <person name="Gargeya S."/>
            <person name="Fitzgerald M."/>
            <person name="Abouelleil A."/>
            <person name="Alvarado L."/>
            <person name="Berlin A.M."/>
            <person name="Chapman S.B."/>
            <person name="Dewar J."/>
            <person name="Goldberg J."/>
            <person name="Griggs A."/>
            <person name="Gujja S."/>
            <person name="Hansen M."/>
            <person name="Howarth C."/>
            <person name="Imamovic A."/>
            <person name="Larimer J."/>
            <person name="McCowan C."/>
            <person name="Murphy C."/>
            <person name="Pearson M."/>
            <person name="Priest M."/>
            <person name="Roberts A."/>
            <person name="Saif S."/>
            <person name="Shea T."/>
            <person name="Sykes S."/>
            <person name="Wortman J."/>
            <person name="Nusbaum C."/>
            <person name="Birren B."/>
        </authorList>
    </citation>
    <scope>NUCLEOTIDE SEQUENCE [LARGE SCALE GENOMIC DNA]</scope>
    <source>
        <strain evidence="2 3">BCC8398</strain>
    </source>
</reference>
<protein>
    <submittedName>
        <fullName evidence="2">Uncharacterized protein</fullName>
    </submittedName>
</protein>
<sequence>MPPKESKPRTHPGITAPTPAVRCSKRLAKLKLKSSPLCIPLYEFPPEITGWILSLISYNEDGHQAQVFRLMMVDKRMYHTFSDQLYQTLDVNAKTAKSIFEGINHPVFEAKLIAQGQNHVQEAHNEDPHSASTHHLYETEQKQDKDQTNEQPEEDDGFGLDPLSIHNRKIALLKNTKRLFIRDWEGARAIAVAMRLDEEASRIVLSGGPTPVVAALALRLLLERWQLTDFSWHKIPFGAEMPDYPTTPPFLYMYLDDCELAVREWTVRERGDPTTPTQTPVCRDCDSKLGDVLDWFDGSWAAGPRSIRRLEIVNLTHPGTWLQDREGEEDPPEFMMPKRGCDEMVKTRWSERAS</sequence>
<evidence type="ECO:0000313" key="2">
    <source>
        <dbReference type="EMBL" id="OCF33787.1"/>
    </source>
</evidence>
<dbReference type="Proteomes" id="UP000092666">
    <property type="component" value="Unassembled WGS sequence"/>
</dbReference>
<organism evidence="2 3">
    <name type="scientific">Kwoniella heveanensis BCC8398</name>
    <dbReference type="NCBI Taxonomy" id="1296120"/>
    <lineage>
        <taxon>Eukaryota</taxon>
        <taxon>Fungi</taxon>
        <taxon>Dikarya</taxon>
        <taxon>Basidiomycota</taxon>
        <taxon>Agaricomycotina</taxon>
        <taxon>Tremellomycetes</taxon>
        <taxon>Tremellales</taxon>
        <taxon>Cryptococcaceae</taxon>
        <taxon>Kwoniella</taxon>
    </lineage>
</organism>
<feature type="region of interest" description="Disordered" evidence="1">
    <location>
        <begin position="118"/>
        <end position="161"/>
    </location>
</feature>
<dbReference type="AlphaFoldDB" id="A0A1B9GS18"/>